<feature type="compositionally biased region" description="Basic and acidic residues" evidence="1">
    <location>
        <begin position="12"/>
        <end position="25"/>
    </location>
</feature>
<evidence type="ECO:0000256" key="1">
    <source>
        <dbReference type="SAM" id="MobiDB-lite"/>
    </source>
</evidence>
<evidence type="ECO:0000256" key="2">
    <source>
        <dbReference type="SAM" id="Phobius"/>
    </source>
</evidence>
<keyword evidence="2" id="KW-0472">Membrane</keyword>
<name>A0A8S4QTH8_9NEOP</name>
<reference evidence="3" key="1">
    <citation type="submission" date="2022-03" db="EMBL/GenBank/DDBJ databases">
        <authorList>
            <person name="Lindestad O."/>
        </authorList>
    </citation>
    <scope>NUCLEOTIDE SEQUENCE</scope>
</reference>
<gene>
    <name evidence="3" type="primary">jg24556</name>
    <name evidence="3" type="ORF">PAEG_LOCUS5707</name>
</gene>
<protein>
    <submittedName>
        <fullName evidence="3">Jg24556 protein</fullName>
    </submittedName>
</protein>
<evidence type="ECO:0000313" key="4">
    <source>
        <dbReference type="Proteomes" id="UP000838756"/>
    </source>
</evidence>
<dbReference type="EMBL" id="CAKXAJ010018620">
    <property type="protein sequence ID" value="CAH2217826.1"/>
    <property type="molecule type" value="Genomic_DNA"/>
</dbReference>
<dbReference type="AlphaFoldDB" id="A0A8S4QTH8"/>
<feature type="non-terminal residue" evidence="3">
    <location>
        <position position="98"/>
    </location>
</feature>
<feature type="region of interest" description="Disordered" evidence="1">
    <location>
        <begin position="1"/>
        <end position="25"/>
    </location>
</feature>
<feature type="transmembrane region" description="Helical" evidence="2">
    <location>
        <begin position="78"/>
        <end position="97"/>
    </location>
</feature>
<dbReference type="Proteomes" id="UP000838756">
    <property type="component" value="Unassembled WGS sequence"/>
</dbReference>
<accession>A0A8S4QTH8</accession>
<comment type="caution">
    <text evidence="3">The sequence shown here is derived from an EMBL/GenBank/DDBJ whole genome shotgun (WGS) entry which is preliminary data.</text>
</comment>
<sequence>VNKTQGQVEFDPENKPPPHPPPDLKKRFVVHAEKDTFDFVAHRQIKKPTNTLESTGHLIKGCLGGGIMGIHEAYMKSGLWTSLVFTIIFGFYIAYCVH</sequence>
<keyword evidence="2" id="KW-1133">Transmembrane helix</keyword>
<evidence type="ECO:0000313" key="3">
    <source>
        <dbReference type="EMBL" id="CAH2217826.1"/>
    </source>
</evidence>
<feature type="non-terminal residue" evidence="3">
    <location>
        <position position="1"/>
    </location>
</feature>
<keyword evidence="4" id="KW-1185">Reference proteome</keyword>
<dbReference type="OrthoDB" id="10264777at2759"/>
<proteinExistence type="predicted"/>
<keyword evidence="2" id="KW-0812">Transmembrane</keyword>
<organism evidence="3 4">
    <name type="scientific">Pararge aegeria aegeria</name>
    <dbReference type="NCBI Taxonomy" id="348720"/>
    <lineage>
        <taxon>Eukaryota</taxon>
        <taxon>Metazoa</taxon>
        <taxon>Ecdysozoa</taxon>
        <taxon>Arthropoda</taxon>
        <taxon>Hexapoda</taxon>
        <taxon>Insecta</taxon>
        <taxon>Pterygota</taxon>
        <taxon>Neoptera</taxon>
        <taxon>Endopterygota</taxon>
        <taxon>Lepidoptera</taxon>
        <taxon>Glossata</taxon>
        <taxon>Ditrysia</taxon>
        <taxon>Papilionoidea</taxon>
        <taxon>Nymphalidae</taxon>
        <taxon>Satyrinae</taxon>
        <taxon>Satyrini</taxon>
        <taxon>Parargina</taxon>
        <taxon>Pararge</taxon>
    </lineage>
</organism>